<dbReference type="eggNOG" id="COG2208">
    <property type="taxonomic scope" value="Bacteria"/>
</dbReference>
<evidence type="ECO:0000256" key="1">
    <source>
        <dbReference type="ARBA" id="ARBA00022801"/>
    </source>
</evidence>
<dbReference type="CDD" id="cd00130">
    <property type="entry name" value="PAS"/>
    <property type="match status" value="1"/>
</dbReference>
<protein>
    <submittedName>
        <fullName evidence="5">Sensor phosphatase</fullName>
    </submittedName>
</protein>
<feature type="domain" description="GAF" evidence="3">
    <location>
        <begin position="213"/>
        <end position="366"/>
    </location>
</feature>
<dbReference type="InterPro" id="IPR000014">
    <property type="entry name" value="PAS"/>
</dbReference>
<dbReference type="InterPro" id="IPR013656">
    <property type="entry name" value="PAS_4"/>
</dbReference>
<dbReference type="Pfam" id="PF01590">
    <property type="entry name" value="GAF"/>
    <property type="match status" value="1"/>
</dbReference>
<evidence type="ECO:0000313" key="6">
    <source>
        <dbReference type="Proteomes" id="UP000006461"/>
    </source>
</evidence>
<dbReference type="InterPro" id="IPR003018">
    <property type="entry name" value="GAF"/>
</dbReference>
<feature type="compositionally biased region" description="Basic and acidic residues" evidence="2">
    <location>
        <begin position="611"/>
        <end position="620"/>
    </location>
</feature>
<dbReference type="PANTHER" id="PTHR43156">
    <property type="entry name" value="STAGE II SPORULATION PROTEIN E-RELATED"/>
    <property type="match status" value="1"/>
</dbReference>
<evidence type="ECO:0000259" key="4">
    <source>
        <dbReference type="SMART" id="SM00331"/>
    </source>
</evidence>
<feature type="compositionally biased region" description="Gly residues" evidence="2">
    <location>
        <begin position="10"/>
        <end position="23"/>
    </location>
</feature>
<dbReference type="KEGG" id="mmar:MODMU_0065"/>
<feature type="domain" description="PPM-type phosphatase" evidence="4">
    <location>
        <begin position="393"/>
        <end position="611"/>
    </location>
</feature>
<dbReference type="SUPFAM" id="SSF55785">
    <property type="entry name" value="PYP-like sensor domain (PAS domain)"/>
    <property type="match status" value="1"/>
</dbReference>
<gene>
    <name evidence="5" type="ordered locus">MODMU_0065</name>
</gene>
<dbReference type="InterPro" id="IPR029016">
    <property type="entry name" value="GAF-like_dom_sf"/>
</dbReference>
<proteinExistence type="predicted"/>
<dbReference type="SUPFAM" id="SSF55781">
    <property type="entry name" value="GAF domain-like"/>
    <property type="match status" value="1"/>
</dbReference>
<dbReference type="Gene3D" id="3.30.450.40">
    <property type="match status" value="1"/>
</dbReference>
<dbReference type="HOGENOM" id="CLU_000445_43_8_11"/>
<dbReference type="SMART" id="SM00331">
    <property type="entry name" value="PP2C_SIG"/>
    <property type="match status" value="1"/>
</dbReference>
<reference evidence="5 6" key="1">
    <citation type="journal article" date="2012" name="J. Bacteriol.">
        <title>Genome Sequence of Radiation-Resistant Modestobacter marinus Strain BC501, a Representative Actinobacterium That Thrives on Calcareous Stone Surfaces.</title>
        <authorList>
            <person name="Normand P."/>
            <person name="Gury J."/>
            <person name="Pujic P."/>
            <person name="Chouaia B."/>
            <person name="Crotti E."/>
            <person name="Brusetti L."/>
            <person name="Daffonchio D."/>
            <person name="Vacherie B."/>
            <person name="Barbe V."/>
            <person name="Medigue C."/>
            <person name="Calteau A."/>
            <person name="Ghodhbane-Gtari F."/>
            <person name="Essoussi I."/>
            <person name="Nouioui I."/>
            <person name="Abbassi-Ghozzi I."/>
            <person name="Gtari M."/>
        </authorList>
    </citation>
    <scope>NUCLEOTIDE SEQUENCE [LARGE SCALE GENOMIC DNA]</scope>
    <source>
        <strain evidence="6">BC 501</strain>
    </source>
</reference>
<dbReference type="GO" id="GO:0016791">
    <property type="term" value="F:phosphatase activity"/>
    <property type="evidence" value="ECO:0007669"/>
    <property type="project" value="TreeGrafter"/>
</dbReference>
<dbReference type="STRING" id="477641.MODMU_0065"/>
<dbReference type="OMA" id="RSELIMY"/>
<dbReference type="InterPro" id="IPR035965">
    <property type="entry name" value="PAS-like_dom_sf"/>
</dbReference>
<name>I4EQ74_MODI5</name>
<dbReference type="EMBL" id="FO203431">
    <property type="protein sequence ID" value="CCH85537.1"/>
    <property type="molecule type" value="Genomic_DNA"/>
</dbReference>
<dbReference type="Gene3D" id="3.30.450.20">
    <property type="entry name" value="PAS domain"/>
    <property type="match status" value="1"/>
</dbReference>
<evidence type="ECO:0000313" key="5">
    <source>
        <dbReference type="EMBL" id="CCH85537.1"/>
    </source>
</evidence>
<dbReference type="InterPro" id="IPR001932">
    <property type="entry name" value="PPM-type_phosphatase-like_dom"/>
</dbReference>
<evidence type="ECO:0000259" key="3">
    <source>
        <dbReference type="SMART" id="SM00065"/>
    </source>
</evidence>
<dbReference type="Pfam" id="PF07228">
    <property type="entry name" value="SpoIIE"/>
    <property type="match status" value="1"/>
</dbReference>
<dbReference type="PANTHER" id="PTHR43156:SF2">
    <property type="entry name" value="STAGE II SPORULATION PROTEIN E"/>
    <property type="match status" value="1"/>
</dbReference>
<feature type="region of interest" description="Disordered" evidence="2">
    <location>
        <begin position="611"/>
        <end position="639"/>
    </location>
</feature>
<dbReference type="eggNOG" id="COG2203">
    <property type="taxonomic scope" value="Bacteria"/>
</dbReference>
<dbReference type="SMART" id="SM00065">
    <property type="entry name" value="GAF"/>
    <property type="match status" value="1"/>
</dbReference>
<dbReference type="InterPro" id="IPR052016">
    <property type="entry name" value="Bact_Sigma-Reg"/>
</dbReference>
<dbReference type="AlphaFoldDB" id="I4EQ74"/>
<dbReference type="InterPro" id="IPR036457">
    <property type="entry name" value="PPM-type-like_dom_sf"/>
</dbReference>
<sequence>MVTRADEPGGATGGRAGGSGEPGGEVDHTAVFAALPTPYLVLTPDLVIADANPAYLARTGRELAELVGRDVFEAFPGNPNEVDPDGGVAKVRASLERARDTGRPHTMSVQEYDIADGSGGFTKRFWSLISVPVPDGQGGCRYVLQRAEDITDYVRQQAQAAHPAGTGKKWQRRVLEVESDLFTRAAELSASRAAEADTARRLAALSGVALALGRAETLDDLARVVTQKGLVALAAHGGAVAVCEDGDLHLVLSEGISPLGVGPDTVLPLEAPYPGCVAARTGARVLLPDRASSEAFSPELAELVAATGVEAWAAVPLESGDRRIGSLSVGWTTPTTLDPADLELLLALAAQCAQTVERIRAREAEQARNDAVRGIAEVLQRSLLTDPPEPDHLEVAVRYVPAATDAQVGGDWYDAFLLGDGRTALVIGDVTGHDRYAAAAMAQVRNVLRGVAHCQQGSPATVLTALDRAMRDLAVDTLATAVLAVVEQRPEDADRGVRVLRWSNAGHPPPMLLSPEGRVTVLEQDPDLLLGLDPSAPRADHVQELRPGATVLFYTDGLIERRGVALDAGISWLAGVLAAGAELSVDELCDRLLGELAGAVEDDVALLVVRTHPEDRRRPPEAGPARVPAGHSAVSPPSP</sequence>
<feature type="region of interest" description="Disordered" evidence="2">
    <location>
        <begin position="1"/>
        <end position="25"/>
    </location>
</feature>
<evidence type="ECO:0000256" key="2">
    <source>
        <dbReference type="SAM" id="MobiDB-lite"/>
    </source>
</evidence>
<accession>I4EQ74</accession>
<dbReference type="SUPFAM" id="SSF81606">
    <property type="entry name" value="PP2C-like"/>
    <property type="match status" value="1"/>
</dbReference>
<dbReference type="Pfam" id="PF08448">
    <property type="entry name" value="PAS_4"/>
    <property type="match status" value="1"/>
</dbReference>
<dbReference type="Proteomes" id="UP000006461">
    <property type="component" value="Chromosome"/>
</dbReference>
<keyword evidence="6" id="KW-1185">Reference proteome</keyword>
<dbReference type="Gene3D" id="3.60.40.10">
    <property type="entry name" value="PPM-type phosphatase domain"/>
    <property type="match status" value="1"/>
</dbReference>
<keyword evidence="1" id="KW-0378">Hydrolase</keyword>
<organism evidence="5 6">
    <name type="scientific">Modestobacter italicus (strain DSM 44449 / CECT 9708 / BC 501)</name>
    <dbReference type="NCBI Taxonomy" id="2732864"/>
    <lineage>
        <taxon>Bacteria</taxon>
        <taxon>Bacillati</taxon>
        <taxon>Actinomycetota</taxon>
        <taxon>Actinomycetes</taxon>
        <taxon>Geodermatophilales</taxon>
        <taxon>Geodermatophilaceae</taxon>
        <taxon>Modestobacter</taxon>
    </lineage>
</organism>